<dbReference type="EMBL" id="FQVF01000003">
    <property type="protein sequence ID" value="SHE59197.1"/>
    <property type="molecule type" value="Genomic_DNA"/>
</dbReference>
<dbReference type="InterPro" id="IPR013990">
    <property type="entry name" value="WHy-dom"/>
</dbReference>
<dbReference type="PANTHER" id="PTHR31459">
    <property type="match status" value="1"/>
</dbReference>
<dbReference type="RefSeq" id="WP_072838123.1">
    <property type="nucleotide sequence ID" value="NZ_FQVF01000003.1"/>
</dbReference>
<dbReference type="OrthoDB" id="6116190at2"/>
<dbReference type="InterPro" id="IPR045043">
    <property type="entry name" value="Lea14-like"/>
</dbReference>
<comment type="similarity">
    <text evidence="1">Belongs to the LEA type 2 family.</text>
</comment>
<feature type="chain" id="PRO_5009907774" evidence="2">
    <location>
        <begin position="20"/>
        <end position="280"/>
    </location>
</feature>
<accession>A0A1M4URC5</accession>
<feature type="domain" description="Water stress and hypersensitive response" evidence="3">
    <location>
        <begin position="31"/>
        <end position="149"/>
    </location>
</feature>
<dbReference type="Pfam" id="PF03168">
    <property type="entry name" value="LEA_2"/>
    <property type="match status" value="2"/>
</dbReference>
<keyword evidence="2" id="KW-0732">Signal</keyword>
<evidence type="ECO:0000313" key="4">
    <source>
        <dbReference type="EMBL" id="SHE59197.1"/>
    </source>
</evidence>
<gene>
    <name evidence="4" type="ORF">SAMN02745753_00469</name>
</gene>
<protein>
    <submittedName>
        <fullName evidence="4">LEA14-like dessication related protein</fullName>
    </submittedName>
</protein>
<evidence type="ECO:0000313" key="5">
    <source>
        <dbReference type="Proteomes" id="UP000184517"/>
    </source>
</evidence>
<proteinExistence type="inferred from homology"/>
<sequence>MFYRFIGMALIVLLSGCSALQKTMDVHKPTASVTGVSIESLSTEAVTLLVDVKVTNPNSFAFKTAGFDLDLLVNKHNIATINQPDSSLSLPAKGSNSVRLPVTLMFDQVIKSVGDLANKTELDYAVEGKVAINLPVLGDFDMPVDFAGVLLIPKQPDITFKNLNIDSIGLSGVKLSVDLEIVNPNRFDVNLSNVRYQLKTEGKSLGEGRIQNIDLLEGKTQHLSIPLSIAMSGMGSSLYRLLTSSDPIAVDVSVGADVDTNIGGWKSTPLSFETKQILNR</sequence>
<dbReference type="InterPro" id="IPR004864">
    <property type="entry name" value="LEA_2"/>
</dbReference>
<reference evidence="5" key="1">
    <citation type="submission" date="2016-11" db="EMBL/GenBank/DDBJ databases">
        <authorList>
            <person name="Varghese N."/>
            <person name="Submissions S."/>
        </authorList>
    </citation>
    <scope>NUCLEOTIDE SEQUENCE [LARGE SCALE GENOMIC DNA]</scope>
    <source>
        <strain evidence="5">DSM 16579</strain>
    </source>
</reference>
<dbReference type="STRING" id="1122206.SAMN02745753_00469"/>
<dbReference type="Gene3D" id="2.60.40.1820">
    <property type="match status" value="2"/>
</dbReference>
<dbReference type="GO" id="GO:0009269">
    <property type="term" value="P:response to desiccation"/>
    <property type="evidence" value="ECO:0007669"/>
    <property type="project" value="InterPro"/>
</dbReference>
<dbReference type="PROSITE" id="PS51257">
    <property type="entry name" value="PROKAR_LIPOPROTEIN"/>
    <property type="match status" value="1"/>
</dbReference>
<feature type="domain" description="Water stress and hypersensitive response" evidence="3">
    <location>
        <begin position="158"/>
        <end position="275"/>
    </location>
</feature>
<dbReference type="SUPFAM" id="SSF117070">
    <property type="entry name" value="LEA14-like"/>
    <property type="match status" value="2"/>
</dbReference>
<name>A0A1M4URC5_9GAMM</name>
<dbReference type="AlphaFoldDB" id="A0A1M4URC5"/>
<dbReference type="SMART" id="SM00769">
    <property type="entry name" value="WHy"/>
    <property type="match status" value="2"/>
</dbReference>
<dbReference type="PANTHER" id="PTHR31459:SF2">
    <property type="entry name" value="OS03G0843300 PROTEIN"/>
    <property type="match status" value="1"/>
</dbReference>
<evidence type="ECO:0000256" key="1">
    <source>
        <dbReference type="ARBA" id="ARBA00005960"/>
    </source>
</evidence>
<organism evidence="4 5">
    <name type="scientific">Marinomonas polaris DSM 16579</name>
    <dbReference type="NCBI Taxonomy" id="1122206"/>
    <lineage>
        <taxon>Bacteria</taxon>
        <taxon>Pseudomonadati</taxon>
        <taxon>Pseudomonadota</taxon>
        <taxon>Gammaproteobacteria</taxon>
        <taxon>Oceanospirillales</taxon>
        <taxon>Oceanospirillaceae</taxon>
        <taxon>Marinomonas</taxon>
    </lineage>
</organism>
<evidence type="ECO:0000259" key="3">
    <source>
        <dbReference type="SMART" id="SM00769"/>
    </source>
</evidence>
<keyword evidence="5" id="KW-1185">Reference proteome</keyword>
<evidence type="ECO:0000256" key="2">
    <source>
        <dbReference type="SAM" id="SignalP"/>
    </source>
</evidence>
<feature type="signal peptide" evidence="2">
    <location>
        <begin position="1"/>
        <end position="19"/>
    </location>
</feature>
<dbReference type="Proteomes" id="UP000184517">
    <property type="component" value="Unassembled WGS sequence"/>
</dbReference>